<dbReference type="AlphaFoldDB" id="A0A2T4UBI9"/>
<feature type="region of interest" description="Disordered" evidence="1">
    <location>
        <begin position="201"/>
        <end position="242"/>
    </location>
</feature>
<feature type="compositionally biased region" description="Low complexity" evidence="1">
    <location>
        <begin position="114"/>
        <end position="154"/>
    </location>
</feature>
<dbReference type="Proteomes" id="UP000240739">
    <property type="component" value="Unassembled WGS sequence"/>
</dbReference>
<accession>A0A2T4UBI9</accession>
<evidence type="ECO:0000313" key="3">
    <source>
        <dbReference type="Proteomes" id="UP000240739"/>
    </source>
</evidence>
<comment type="caution">
    <text evidence="2">The sequence shown here is derived from an EMBL/GenBank/DDBJ whole genome shotgun (WGS) entry which is preliminary data.</text>
</comment>
<feature type="compositionally biased region" description="Low complexity" evidence="1">
    <location>
        <begin position="94"/>
        <end position="105"/>
    </location>
</feature>
<organism evidence="2 3">
    <name type="scientific">Paraconexibacter algicola</name>
    <dbReference type="NCBI Taxonomy" id="2133960"/>
    <lineage>
        <taxon>Bacteria</taxon>
        <taxon>Bacillati</taxon>
        <taxon>Actinomycetota</taxon>
        <taxon>Thermoleophilia</taxon>
        <taxon>Solirubrobacterales</taxon>
        <taxon>Paraconexibacteraceae</taxon>
        <taxon>Paraconexibacter</taxon>
    </lineage>
</organism>
<proteinExistence type="predicted"/>
<feature type="compositionally biased region" description="Low complexity" evidence="1">
    <location>
        <begin position="219"/>
        <end position="237"/>
    </location>
</feature>
<evidence type="ECO:0000313" key="2">
    <source>
        <dbReference type="EMBL" id="PTL54251.1"/>
    </source>
</evidence>
<dbReference type="EMBL" id="PYYB01000005">
    <property type="protein sequence ID" value="PTL54251.1"/>
    <property type="molecule type" value="Genomic_DNA"/>
</dbReference>
<feature type="region of interest" description="Disordered" evidence="1">
    <location>
        <begin position="21"/>
        <end position="64"/>
    </location>
</feature>
<name>A0A2T4UBI9_9ACTN</name>
<protein>
    <submittedName>
        <fullName evidence="2">Uncharacterized protein</fullName>
    </submittedName>
</protein>
<feature type="compositionally biased region" description="Polar residues" evidence="1">
    <location>
        <begin position="30"/>
        <end position="52"/>
    </location>
</feature>
<keyword evidence="3" id="KW-1185">Reference proteome</keyword>
<sequence length="280" mass="28936">MPSKVDAALLRPTIACTRSCHSGRPELRAPSSSFVSSTGVTRSRTQSLTGVTSGNRVCSRSVSRGSSVRAGLRVAIRPGSSAGRVARSSWSSSRTVPRRTGGATRRPGRRSWARRPVGGSARSIARSAGGAVARTVSSSRMPSPSARLSAASAPDVRAKPVTRPPSASSLAASAPVIRDSERIVVDRSWVRSPRAAFDTIAMSRRAGTAGRNERPRSRAPPSASAVPASSRTSASASREGRSNAPLRIWSNCTGSFVALSGIVPPSRISGALGLPGLSST</sequence>
<reference evidence="2 3" key="1">
    <citation type="submission" date="2018-03" db="EMBL/GenBank/DDBJ databases">
        <title>Aquarubrobacter algicola gen. nov., sp. nov., a novel actinobacterium isolated from shallow eutrophic lake during the end of cyanobacterial harmful algal blooms.</title>
        <authorList>
            <person name="Chun S.J."/>
        </authorList>
    </citation>
    <scope>NUCLEOTIDE SEQUENCE [LARGE SCALE GENOMIC DNA]</scope>
    <source>
        <strain evidence="2 3">Seoho-28</strain>
    </source>
</reference>
<feature type="compositionally biased region" description="Low complexity" evidence="1">
    <location>
        <begin position="164"/>
        <end position="173"/>
    </location>
</feature>
<feature type="region of interest" description="Disordered" evidence="1">
    <location>
        <begin position="79"/>
        <end position="173"/>
    </location>
</feature>
<gene>
    <name evidence="2" type="ORF">C7Y72_21105</name>
</gene>
<evidence type="ECO:0000256" key="1">
    <source>
        <dbReference type="SAM" id="MobiDB-lite"/>
    </source>
</evidence>
<feature type="compositionally biased region" description="Low complexity" evidence="1">
    <location>
        <begin position="53"/>
        <end position="64"/>
    </location>
</feature>